<dbReference type="RefSeq" id="WP_164534819.1">
    <property type="nucleotide sequence ID" value="NZ_JAALFG010000003.1"/>
</dbReference>
<comment type="caution">
    <text evidence="2">The sequence shown here is derived from an EMBL/GenBank/DDBJ whole genome shotgun (WGS) entry which is preliminary data.</text>
</comment>
<dbReference type="EMBL" id="JAALFG010000003">
    <property type="protein sequence ID" value="NGP18555.1"/>
    <property type="molecule type" value="Genomic_DNA"/>
</dbReference>
<keyword evidence="2" id="KW-0808">Transferase</keyword>
<gene>
    <name evidence="2" type="ORF">G5575_13655</name>
</gene>
<dbReference type="AlphaFoldDB" id="A0A6M1STQ7"/>
<reference evidence="2 3" key="1">
    <citation type="submission" date="2020-02" db="EMBL/GenBank/DDBJ databases">
        <authorList>
            <person name="Khan S.A."/>
            <person name="Jeon C.O."/>
            <person name="Chun B.H."/>
        </authorList>
    </citation>
    <scope>NUCLEOTIDE SEQUENCE [LARGE SCALE GENOMIC DNA]</scope>
    <source>
        <strain evidence="2 3">H239</strain>
    </source>
</reference>
<dbReference type="InterPro" id="IPR028098">
    <property type="entry name" value="Glyco_trans_4-like_N"/>
</dbReference>
<dbReference type="SUPFAM" id="SSF53756">
    <property type="entry name" value="UDP-Glycosyltransferase/glycogen phosphorylase"/>
    <property type="match status" value="1"/>
</dbReference>
<organism evidence="2 3">
    <name type="scientific">Devosia aurantiaca</name>
    <dbReference type="NCBI Taxonomy" id="2714858"/>
    <lineage>
        <taxon>Bacteria</taxon>
        <taxon>Pseudomonadati</taxon>
        <taxon>Pseudomonadota</taxon>
        <taxon>Alphaproteobacteria</taxon>
        <taxon>Hyphomicrobiales</taxon>
        <taxon>Devosiaceae</taxon>
        <taxon>Devosia</taxon>
    </lineage>
</organism>
<dbReference type="GO" id="GO:0016757">
    <property type="term" value="F:glycosyltransferase activity"/>
    <property type="evidence" value="ECO:0007669"/>
    <property type="project" value="UniProtKB-ARBA"/>
</dbReference>
<sequence length="375" mass="41499">MIPRRFAILSNNAFSLLNFRGPLLAEIASRGHKVFALAPDITPAMKSELRALGAEPVEANISRTGLNPIRDIRDMLRLARILSDLRLDAVLSFAIKPVIYGTFAARMVAVPHRYALIAGLGYAFGVEKGFGLKRRIVHQTAKALYKLALAQVSSTFMQNPDDVEDFVRLRILPRGKMVLVDGTGVDLEAWPMLAPRTDRVTFLLAARLLSEKGVRDYVNAARLVKAKFPTVHFLLLGSLDTNPDGISRSEVDRWVGEGLVEWPGHVDVRPWLAQSSVFVLPSYYREGIPRSIQEALASGRPVITADTPGCRETVLNGINGFLIPPRAPEDLAAAMQRFIDNTDLIVDMGQQSRLIAQSRFDVHQINARMIEVMGL</sequence>
<dbReference type="Gene3D" id="3.40.50.2000">
    <property type="entry name" value="Glycogen Phosphorylase B"/>
    <property type="match status" value="2"/>
</dbReference>
<evidence type="ECO:0000259" key="1">
    <source>
        <dbReference type="Pfam" id="PF13579"/>
    </source>
</evidence>
<evidence type="ECO:0000313" key="2">
    <source>
        <dbReference type="EMBL" id="NGP18555.1"/>
    </source>
</evidence>
<proteinExistence type="predicted"/>
<name>A0A6M1STQ7_9HYPH</name>
<dbReference type="CDD" id="cd03808">
    <property type="entry name" value="GT4_CapM-like"/>
    <property type="match status" value="1"/>
</dbReference>
<dbReference type="PANTHER" id="PTHR12526">
    <property type="entry name" value="GLYCOSYLTRANSFERASE"/>
    <property type="match status" value="1"/>
</dbReference>
<feature type="domain" description="Glycosyltransferase subfamily 4-like N-terminal" evidence="1">
    <location>
        <begin position="23"/>
        <end position="180"/>
    </location>
</feature>
<dbReference type="Proteomes" id="UP000474802">
    <property type="component" value="Unassembled WGS sequence"/>
</dbReference>
<accession>A0A6M1STQ7</accession>
<dbReference type="Pfam" id="PF13692">
    <property type="entry name" value="Glyco_trans_1_4"/>
    <property type="match status" value="1"/>
</dbReference>
<evidence type="ECO:0000313" key="3">
    <source>
        <dbReference type="Proteomes" id="UP000474802"/>
    </source>
</evidence>
<dbReference type="Pfam" id="PF13579">
    <property type="entry name" value="Glyco_trans_4_4"/>
    <property type="match status" value="1"/>
</dbReference>
<keyword evidence="3" id="KW-1185">Reference proteome</keyword>
<reference evidence="2 3" key="2">
    <citation type="submission" date="2020-03" db="EMBL/GenBank/DDBJ databases">
        <title>Devosia chinhatensis sp. nov., isolated from a hexachlorocyclohexane (HCH) dump site in India.</title>
        <authorList>
            <person name="Kumar M."/>
            <person name="Lal R."/>
        </authorList>
    </citation>
    <scope>NUCLEOTIDE SEQUENCE [LARGE SCALE GENOMIC DNA]</scope>
    <source>
        <strain evidence="2 3">H239</strain>
    </source>
</reference>
<protein>
    <submittedName>
        <fullName evidence="2">Glycosyltransferase family 4 protein</fullName>
    </submittedName>
</protein>
<dbReference type="PANTHER" id="PTHR12526:SF638">
    <property type="entry name" value="SPORE COAT PROTEIN SA"/>
    <property type="match status" value="1"/>
</dbReference>